<feature type="compositionally biased region" description="Basic and acidic residues" evidence="1">
    <location>
        <begin position="270"/>
        <end position="282"/>
    </location>
</feature>
<keyword evidence="2" id="KW-1185">Reference proteome</keyword>
<evidence type="ECO:0000256" key="1">
    <source>
        <dbReference type="SAM" id="MobiDB-lite"/>
    </source>
</evidence>
<feature type="region of interest" description="Disordered" evidence="1">
    <location>
        <begin position="252"/>
        <end position="282"/>
    </location>
</feature>
<protein>
    <submittedName>
        <fullName evidence="3">SET domain-containing protein</fullName>
    </submittedName>
</protein>
<sequence length="665" mass="70469">LKKMPAAAAASRSLFTSSEARAAETMSRGSSTECIAADHEIGENCQKSADRITTLLADVVENRIIDHAARCRQRAEIHVPSSAVRSSASRQYILQAHGSAPERTAQPDLPAATDTAARLYTELRRNLTPVRRLPSSRLRPRCLRHLTRPAFASRSAPPRASSGCRQGRPDRATPPLDNAAPVLAYALQRSAMPRLVPTARTRLTAGEPCRPVLVPSSAAANRNRVCQQGEGRRARGAPPRLVGLVKPGAPAFSAAANNRRPGAAPPLRAHRPDDPRKLRESSFDKEEIGRYGRLAFPQNTRKHFEMTCWDGPPGLPGAPCVRRLQLPACSGLQVPSRGVLVPPAKRGRALRGRQGSFGSCLAPGCQTSACRGSNDDSRYSRADASSAALDLWPATGSIQAPNAAAVNCNSWCLSCLASYEQDGAAWRGPQAGLPMRAGKEELMGQRSPGTREEFAAGSGLSWACKNWCSGRVANLIANYRYSAARYLTATCQDGVFKVPPGAVELLADRVPLCPMVVPGGQSHANAPLPGGSSQLACRNSAVAPADSATTNLASAMSSATQRAASDSRSVSAATEQACVCARGLVKRGDSCVPKSECYKCSSGNTTLPDGGYSVDSGSLPDCHLRQGQNKRCAAQRRPDAGLQSGGRTDRPVSASKHLFSCFSAR</sequence>
<evidence type="ECO:0000313" key="2">
    <source>
        <dbReference type="Proteomes" id="UP000095280"/>
    </source>
</evidence>
<dbReference type="WBParaSite" id="maker-unitig_33083-snap-gene-0.1-mRNA-1">
    <property type="protein sequence ID" value="maker-unitig_33083-snap-gene-0.1-mRNA-1"/>
    <property type="gene ID" value="maker-unitig_33083-snap-gene-0.1"/>
</dbReference>
<organism evidence="2 3">
    <name type="scientific">Macrostomum lignano</name>
    <dbReference type="NCBI Taxonomy" id="282301"/>
    <lineage>
        <taxon>Eukaryota</taxon>
        <taxon>Metazoa</taxon>
        <taxon>Spiralia</taxon>
        <taxon>Lophotrochozoa</taxon>
        <taxon>Platyhelminthes</taxon>
        <taxon>Rhabditophora</taxon>
        <taxon>Macrostomorpha</taxon>
        <taxon>Macrostomida</taxon>
        <taxon>Macrostomidae</taxon>
        <taxon>Macrostomum</taxon>
    </lineage>
</organism>
<proteinExistence type="predicted"/>
<accession>A0A1I8FHD1</accession>
<reference evidence="3" key="1">
    <citation type="submission" date="2016-11" db="UniProtKB">
        <authorList>
            <consortium name="WormBaseParasite"/>
        </authorList>
    </citation>
    <scope>IDENTIFICATION</scope>
</reference>
<feature type="region of interest" description="Disordered" evidence="1">
    <location>
        <begin position="146"/>
        <end position="176"/>
    </location>
</feature>
<feature type="compositionally biased region" description="Low complexity" evidence="1">
    <location>
        <begin position="148"/>
        <end position="162"/>
    </location>
</feature>
<feature type="compositionally biased region" description="Low complexity" evidence="1">
    <location>
        <begin position="254"/>
        <end position="267"/>
    </location>
</feature>
<dbReference type="AlphaFoldDB" id="A0A1I8FHD1"/>
<dbReference type="Proteomes" id="UP000095280">
    <property type="component" value="Unplaced"/>
</dbReference>
<evidence type="ECO:0000313" key="3">
    <source>
        <dbReference type="WBParaSite" id="maker-unitig_33083-snap-gene-0.1-mRNA-1"/>
    </source>
</evidence>
<name>A0A1I8FHD1_9PLAT</name>
<feature type="region of interest" description="Disordered" evidence="1">
    <location>
        <begin position="628"/>
        <end position="652"/>
    </location>
</feature>